<dbReference type="NCBIfam" id="NF002054">
    <property type="entry name" value="PRK00886.1-3"/>
    <property type="match status" value="1"/>
</dbReference>
<organism evidence="9">
    <name type="scientific">Moorella thermoacetica Y72</name>
    <dbReference type="NCBI Taxonomy" id="1325331"/>
    <lineage>
        <taxon>Bacteria</taxon>
        <taxon>Bacillati</taxon>
        <taxon>Bacillota</taxon>
        <taxon>Clostridia</taxon>
        <taxon>Neomoorellales</taxon>
        <taxon>Neomoorellaceae</taxon>
        <taxon>Neomoorella</taxon>
    </lineage>
</organism>
<dbReference type="Pfam" id="PF04029">
    <property type="entry name" value="2-ph_phosp"/>
    <property type="match status" value="1"/>
</dbReference>
<reference evidence="9" key="1">
    <citation type="journal article" date="2014" name="Gene">
        <title>Genome-guided analysis of transformation efficiency and carbon dioxide assimilation by Moorella thermoacetica Y72.</title>
        <authorList>
            <person name="Tsukahara K."/>
            <person name="Kita A."/>
            <person name="Nakashimada Y."/>
            <person name="Hoshino T."/>
            <person name="Murakami K."/>
        </authorList>
    </citation>
    <scope>NUCLEOTIDE SEQUENCE [LARGE SCALE GENOMIC DNA]</scope>
    <source>
        <strain evidence="9">Y72</strain>
    </source>
</reference>
<evidence type="ECO:0000256" key="7">
    <source>
        <dbReference type="ARBA" id="ARBA00033711"/>
    </source>
</evidence>
<dbReference type="Proteomes" id="UP000063718">
    <property type="component" value="Unassembled WGS sequence"/>
</dbReference>
<evidence type="ECO:0000313" key="9">
    <source>
        <dbReference type="EMBL" id="GAF25888.1"/>
    </source>
</evidence>
<dbReference type="FunFam" id="3.90.1560.10:FF:000001">
    <property type="entry name" value="Probable 2-phosphosulfolactate phosphatase"/>
    <property type="match status" value="1"/>
</dbReference>
<protein>
    <recommendedName>
        <fullName evidence="4 8">Probable 2-phosphosulfolactate phosphatase</fullName>
        <ecNumber evidence="3 8">3.1.3.71</ecNumber>
    </recommendedName>
</protein>
<evidence type="ECO:0000256" key="1">
    <source>
        <dbReference type="ARBA" id="ARBA00001946"/>
    </source>
</evidence>
<dbReference type="InterPro" id="IPR005238">
    <property type="entry name" value="ComB-like"/>
</dbReference>
<accession>A0A0S6UES4</accession>
<keyword evidence="5 8" id="KW-0378">Hydrolase</keyword>
<sequence>MVMIGGKDMEIEVFTTLNGIPDETINSKTIIVIDVLRATTTITAALAAGCLEIIPVLTPEEAIEMRERLEDDRVLLGGERNALKIPGFDLGNSPLEYTADVVAGKRLIITTTNGTRAIRRAASGRQVLLGAMINGPAVARVAAAGAADITIICAGTRDRFSLEDFLTAGLLVDELGNQGDFTLRDGARVARDYYRLHREDPEAAMKASYHGQLLAGLGMEDDVEYCAQVDITTIVPVYSSGIIKSPDRGTE</sequence>
<dbReference type="GO" id="GO:0000287">
    <property type="term" value="F:magnesium ion binding"/>
    <property type="evidence" value="ECO:0007669"/>
    <property type="project" value="UniProtKB-UniRule"/>
</dbReference>
<proteinExistence type="inferred from homology"/>
<dbReference type="SUPFAM" id="SSF142823">
    <property type="entry name" value="ComB-like"/>
    <property type="match status" value="1"/>
</dbReference>
<evidence type="ECO:0000256" key="6">
    <source>
        <dbReference type="ARBA" id="ARBA00022842"/>
    </source>
</evidence>
<dbReference type="HAMAP" id="MF_00490">
    <property type="entry name" value="ComB"/>
    <property type="match status" value="1"/>
</dbReference>
<dbReference type="EMBL" id="DF238840">
    <property type="protein sequence ID" value="GAF25888.1"/>
    <property type="molecule type" value="Genomic_DNA"/>
</dbReference>
<comment type="catalytic activity">
    <reaction evidence="7 8">
        <text>(2R)-O-phospho-3-sulfolactate + H2O = (2R)-3-sulfolactate + phosphate</text>
        <dbReference type="Rhea" id="RHEA:23416"/>
        <dbReference type="ChEBI" id="CHEBI:15377"/>
        <dbReference type="ChEBI" id="CHEBI:15597"/>
        <dbReference type="ChEBI" id="CHEBI:43474"/>
        <dbReference type="ChEBI" id="CHEBI:58738"/>
        <dbReference type="EC" id="3.1.3.71"/>
    </reaction>
</comment>
<dbReference type="Gene3D" id="3.90.1560.10">
    <property type="entry name" value="ComB-like"/>
    <property type="match status" value="1"/>
</dbReference>
<dbReference type="GO" id="GO:0050532">
    <property type="term" value="F:2-phosphosulfolactate phosphatase activity"/>
    <property type="evidence" value="ECO:0007669"/>
    <property type="project" value="UniProtKB-UniRule"/>
</dbReference>
<dbReference type="PANTHER" id="PTHR37311">
    <property type="entry name" value="2-PHOSPHOSULFOLACTATE PHOSPHATASE-RELATED"/>
    <property type="match status" value="1"/>
</dbReference>
<evidence type="ECO:0000256" key="2">
    <source>
        <dbReference type="ARBA" id="ARBA00009997"/>
    </source>
</evidence>
<dbReference type="EC" id="3.1.3.71" evidence="3 8"/>
<dbReference type="AlphaFoldDB" id="A0A0S6UES4"/>
<comment type="similarity">
    <text evidence="2 8">Belongs to the ComB family.</text>
</comment>
<dbReference type="InterPro" id="IPR036702">
    <property type="entry name" value="ComB-like_sf"/>
</dbReference>
<evidence type="ECO:0000256" key="8">
    <source>
        <dbReference type="HAMAP-Rule" id="MF_00490"/>
    </source>
</evidence>
<evidence type="ECO:0000256" key="4">
    <source>
        <dbReference type="ARBA" id="ARBA00021948"/>
    </source>
</evidence>
<evidence type="ECO:0000256" key="3">
    <source>
        <dbReference type="ARBA" id="ARBA00012953"/>
    </source>
</evidence>
<evidence type="ECO:0000256" key="5">
    <source>
        <dbReference type="ARBA" id="ARBA00022801"/>
    </source>
</evidence>
<gene>
    <name evidence="8" type="primary">comB</name>
    <name evidence="9" type="ORF">MTY_1225</name>
</gene>
<dbReference type="PANTHER" id="PTHR37311:SF1">
    <property type="entry name" value="2-PHOSPHOSULFOLACTATE PHOSPHATASE-RELATED"/>
    <property type="match status" value="1"/>
</dbReference>
<comment type="cofactor">
    <cofactor evidence="1 8">
        <name>Mg(2+)</name>
        <dbReference type="ChEBI" id="CHEBI:18420"/>
    </cofactor>
</comment>
<dbReference type="GO" id="GO:0050545">
    <property type="term" value="F:sulfopyruvate decarboxylase activity"/>
    <property type="evidence" value="ECO:0007669"/>
    <property type="project" value="TreeGrafter"/>
</dbReference>
<name>A0A0S6UES4_NEOTH</name>
<keyword evidence="6 8" id="KW-0460">Magnesium</keyword>